<reference evidence="7 8" key="1">
    <citation type="submission" date="2023-02" db="EMBL/GenBank/DDBJ databases">
        <title>Genome sequence of Lacticaseibacillus sp. KACC 23028.</title>
        <authorList>
            <person name="Kim S."/>
            <person name="Heo J."/>
            <person name="Kwon S.-W."/>
        </authorList>
    </citation>
    <scope>NUCLEOTIDE SEQUENCE [LARGE SCALE GENOMIC DNA]</scope>
    <source>
        <strain evidence="7 8">KACC 23028</strain>
    </source>
</reference>
<proteinExistence type="inferred from homology"/>
<evidence type="ECO:0000256" key="1">
    <source>
        <dbReference type="ARBA" id="ARBA00022516"/>
    </source>
</evidence>
<accession>A0ABY7WUJ0</accession>
<evidence type="ECO:0000256" key="3">
    <source>
        <dbReference type="ARBA" id="ARBA00022771"/>
    </source>
</evidence>
<feature type="domain" description="CoA carboxyltransferase N-terminal" evidence="6">
    <location>
        <begin position="19"/>
        <end position="273"/>
    </location>
</feature>
<comment type="catalytic activity">
    <reaction evidence="5">
        <text>N(6)-carboxybiotinyl-L-lysyl-[protein] + acetyl-CoA = N(6)-biotinyl-L-lysyl-[protein] + malonyl-CoA</text>
        <dbReference type="Rhea" id="RHEA:54728"/>
        <dbReference type="Rhea" id="RHEA-COMP:10505"/>
        <dbReference type="Rhea" id="RHEA-COMP:10506"/>
        <dbReference type="ChEBI" id="CHEBI:57288"/>
        <dbReference type="ChEBI" id="CHEBI:57384"/>
        <dbReference type="ChEBI" id="CHEBI:83144"/>
        <dbReference type="ChEBI" id="CHEBI:83145"/>
        <dbReference type="EC" id="2.1.3.15"/>
    </reaction>
</comment>
<dbReference type="EC" id="2.1.3.15" evidence="5"/>
<comment type="function">
    <text evidence="5">Component of the acetyl coenzyme A carboxylase (ACC) complex. Biotin carboxylase (BC) catalyzes the carboxylation of biotin on its carrier protein (BCCP) and then the CO(2) group is transferred by the transcarboxylase to acetyl-CoA to form malonyl-CoA.</text>
</comment>
<keyword evidence="5" id="KW-0479">Metal-binding</keyword>
<evidence type="ECO:0000256" key="5">
    <source>
        <dbReference type="HAMAP-Rule" id="MF_01395"/>
    </source>
</evidence>
<evidence type="ECO:0000259" key="6">
    <source>
        <dbReference type="PROSITE" id="PS50980"/>
    </source>
</evidence>
<dbReference type="PRINTS" id="PR01070">
    <property type="entry name" value="ACCCTRFRASEB"/>
</dbReference>
<keyword evidence="8" id="KW-1185">Reference proteome</keyword>
<protein>
    <recommendedName>
        <fullName evidence="5">Acetyl-coenzyme A carboxylase carboxyl transferase subunit beta</fullName>
        <shortName evidence="5">ACCase subunit beta</shortName>
        <shortName evidence="5">Acetyl-CoA carboxylase carboxyltransferase subunit beta</shortName>
        <ecNumber evidence="5">2.1.3.15</ecNumber>
    </recommendedName>
</protein>
<evidence type="ECO:0000313" key="7">
    <source>
        <dbReference type="EMBL" id="WDF83838.1"/>
    </source>
</evidence>
<dbReference type="Gene3D" id="3.90.226.10">
    <property type="entry name" value="2-enoyl-CoA Hydratase, Chain A, domain 1"/>
    <property type="match status" value="1"/>
</dbReference>
<keyword evidence="5" id="KW-0067">ATP-binding</keyword>
<keyword evidence="2 5" id="KW-0808">Transferase</keyword>
<comment type="similarity">
    <text evidence="5">Belongs to the AccD/PCCB family.</text>
</comment>
<evidence type="ECO:0000313" key="8">
    <source>
        <dbReference type="Proteomes" id="UP001220377"/>
    </source>
</evidence>
<feature type="binding site" evidence="5">
    <location>
        <position position="44"/>
    </location>
    <ligand>
        <name>Zn(2+)</name>
        <dbReference type="ChEBI" id="CHEBI:29105"/>
    </ligand>
</feature>
<keyword evidence="1 5" id="KW-0444">Lipid biosynthesis</keyword>
<comment type="subcellular location">
    <subcellularLocation>
        <location evidence="5">Cytoplasm</location>
    </subcellularLocation>
</comment>
<evidence type="ECO:0000256" key="4">
    <source>
        <dbReference type="ARBA" id="ARBA00023098"/>
    </source>
</evidence>
<dbReference type="InterPro" id="IPR034733">
    <property type="entry name" value="AcCoA_carboxyl_beta"/>
</dbReference>
<name>A0ABY7WUJ0_9LACO</name>
<dbReference type="PANTHER" id="PTHR42995:SF5">
    <property type="entry name" value="ACETYL-COENZYME A CARBOXYLASE CARBOXYL TRANSFERASE SUBUNIT BETA, CHLOROPLASTIC"/>
    <property type="match status" value="1"/>
</dbReference>
<dbReference type="InterPro" id="IPR000438">
    <property type="entry name" value="Acetyl_CoA_COase_Trfase_b_su"/>
</dbReference>
<comment type="caution">
    <text evidence="5">Lacks conserved residue(s) required for the propagation of feature annotation.</text>
</comment>
<comment type="cofactor">
    <cofactor evidence="5">
        <name>Zn(2+)</name>
        <dbReference type="ChEBI" id="CHEBI:29105"/>
    </cofactor>
    <text evidence="5">Binds 1 zinc ion per subunit.</text>
</comment>
<evidence type="ECO:0000256" key="2">
    <source>
        <dbReference type="ARBA" id="ARBA00022679"/>
    </source>
</evidence>
<sequence>MARLSLTGLRREAALPGNLWARCGYCGHIHYRNKFGAASVCPDCGYGLRIGAAKRISMLTDTFIPWFADLDLKAEPTFPGYAEKRRRAQTTSGQVESVTVGLATIQGQQCGLGVMSTDFMMGSLGAVAGEKLTRLFERALELRLPVVVLCASGGARMQEGIVSLMQMAKVSAAVAAHDAAGLLYISVITDPTMGGVTASFAMQGDIILAETHAMIGFTGRRVIESTIKQKLPGDFQRAETVQEQGFIDKVVGREELAGTLGQLLRLHGGESHD</sequence>
<feature type="binding site" evidence="5">
    <location>
        <position position="41"/>
    </location>
    <ligand>
        <name>Zn(2+)</name>
        <dbReference type="ChEBI" id="CHEBI:29105"/>
    </ligand>
</feature>
<feature type="binding site" evidence="5">
    <location>
        <position position="26"/>
    </location>
    <ligand>
        <name>Zn(2+)</name>
        <dbReference type="ChEBI" id="CHEBI:29105"/>
    </ligand>
</feature>
<keyword evidence="5" id="KW-0276">Fatty acid metabolism</keyword>
<dbReference type="PANTHER" id="PTHR42995">
    <property type="entry name" value="ACETYL-COENZYME A CARBOXYLASE CARBOXYL TRANSFERASE SUBUNIT BETA, CHLOROPLASTIC"/>
    <property type="match status" value="1"/>
</dbReference>
<dbReference type="InterPro" id="IPR011762">
    <property type="entry name" value="COA_CT_N"/>
</dbReference>
<gene>
    <name evidence="5" type="primary">accD</name>
    <name evidence="7" type="ORF">PQ472_08250</name>
</gene>
<keyword evidence="3 5" id="KW-0863">Zinc-finger</keyword>
<dbReference type="InterPro" id="IPR029045">
    <property type="entry name" value="ClpP/crotonase-like_dom_sf"/>
</dbReference>
<keyword evidence="5" id="KW-0275">Fatty acid biosynthesis</keyword>
<feature type="binding site" evidence="5">
    <location>
        <position position="23"/>
    </location>
    <ligand>
        <name>Zn(2+)</name>
        <dbReference type="ChEBI" id="CHEBI:29105"/>
    </ligand>
</feature>
<dbReference type="Pfam" id="PF01039">
    <property type="entry name" value="Carboxyl_trans"/>
    <property type="match status" value="1"/>
</dbReference>
<dbReference type="EMBL" id="CP117884">
    <property type="protein sequence ID" value="WDF83838.1"/>
    <property type="molecule type" value="Genomic_DNA"/>
</dbReference>
<organism evidence="7 8">
    <name type="scientific">Lacticaseibacillus pabuli</name>
    <dbReference type="NCBI Taxonomy" id="3025672"/>
    <lineage>
        <taxon>Bacteria</taxon>
        <taxon>Bacillati</taxon>
        <taxon>Bacillota</taxon>
        <taxon>Bacilli</taxon>
        <taxon>Lactobacillales</taxon>
        <taxon>Lactobacillaceae</taxon>
        <taxon>Lacticaseibacillus</taxon>
    </lineage>
</organism>
<keyword evidence="5" id="KW-0862">Zinc</keyword>
<dbReference type="SUPFAM" id="SSF52096">
    <property type="entry name" value="ClpP/crotonase"/>
    <property type="match status" value="1"/>
</dbReference>
<dbReference type="HAMAP" id="MF_01395">
    <property type="entry name" value="AcetylCoA_CT_beta"/>
    <property type="match status" value="1"/>
</dbReference>
<dbReference type="Proteomes" id="UP001220377">
    <property type="component" value="Chromosome"/>
</dbReference>
<keyword evidence="5" id="KW-0547">Nucleotide-binding</keyword>
<comment type="subunit">
    <text evidence="5">Acetyl-CoA carboxylase is a heterohexamer composed of biotin carboxyl carrier protein (AccB), biotin carboxylase (AccC) and two subunits each of ACCase subunit alpha (AccA) and ACCase subunit beta (AccD).</text>
</comment>
<comment type="pathway">
    <text evidence="5">Lipid metabolism; malonyl-CoA biosynthesis; malonyl-CoA from acetyl-CoA: step 1/1.</text>
</comment>
<dbReference type="RefSeq" id="WP_274262264.1">
    <property type="nucleotide sequence ID" value="NZ_CP117884.1"/>
</dbReference>
<keyword evidence="5" id="KW-0963">Cytoplasm</keyword>
<dbReference type="PROSITE" id="PS50980">
    <property type="entry name" value="COA_CT_NTER"/>
    <property type="match status" value="1"/>
</dbReference>
<keyword evidence="4 5" id="KW-0443">Lipid metabolism</keyword>